<dbReference type="STRING" id="1502745.SAMN02799620_04741"/>
<dbReference type="RefSeq" id="WP_090362023.1">
    <property type="nucleotide sequence ID" value="NZ_FMUB01000010.1"/>
</dbReference>
<keyword evidence="1" id="KW-1133">Transmembrane helix</keyword>
<keyword evidence="1" id="KW-0472">Membrane</keyword>
<feature type="transmembrane region" description="Helical" evidence="1">
    <location>
        <begin position="63"/>
        <end position="81"/>
    </location>
</feature>
<keyword evidence="1" id="KW-0812">Transmembrane</keyword>
<feature type="transmembrane region" description="Helical" evidence="1">
    <location>
        <begin position="37"/>
        <end position="56"/>
    </location>
</feature>
<evidence type="ECO:0000313" key="3">
    <source>
        <dbReference type="Proteomes" id="UP000199707"/>
    </source>
</evidence>
<feature type="transmembrane region" description="Helical" evidence="1">
    <location>
        <begin position="93"/>
        <end position="113"/>
    </location>
</feature>
<protein>
    <submittedName>
        <fullName evidence="2">Uncharacterized protein</fullName>
    </submittedName>
</protein>
<dbReference type="AlphaFoldDB" id="A0A1G4WT92"/>
<reference evidence="3" key="1">
    <citation type="submission" date="2016-10" db="EMBL/GenBank/DDBJ databases">
        <authorList>
            <person name="Varghese N."/>
            <person name="Submissions S."/>
        </authorList>
    </citation>
    <scope>NUCLEOTIDE SEQUENCE [LARGE SCALE GENOMIC DNA]</scope>
    <source>
        <strain evidence="3">UNC267MFSha1.1M11</strain>
    </source>
</reference>
<sequence>MTAASPRRPALLRGGAVGALTAALALAAHGTASGMFPAGAATAQLLVLAGAVGAVASTTRRGFWPLLTALAAGQALGHHLLGVGDHPHVSAHPLTMLAAHLAAVLAGALLIGAGERLCAALSRTVAAIAGPVSLPVAPATVTYRAEGQPLHSVSLLRSSISHRGPPVPA</sequence>
<accession>A0A1G4WT92</accession>
<organism evidence="2 3">
    <name type="scientific">Mycolicibacterium fluoranthenivorans</name>
    <dbReference type="NCBI Taxonomy" id="258505"/>
    <lineage>
        <taxon>Bacteria</taxon>
        <taxon>Bacillati</taxon>
        <taxon>Actinomycetota</taxon>
        <taxon>Actinomycetes</taxon>
        <taxon>Mycobacteriales</taxon>
        <taxon>Mycobacteriaceae</taxon>
        <taxon>Mycolicibacterium</taxon>
    </lineage>
</organism>
<evidence type="ECO:0000256" key="1">
    <source>
        <dbReference type="SAM" id="Phobius"/>
    </source>
</evidence>
<name>A0A1G4WT92_9MYCO</name>
<gene>
    <name evidence="2" type="ORF">SAMN02799620_04741</name>
</gene>
<evidence type="ECO:0000313" key="2">
    <source>
        <dbReference type="EMBL" id="SCX29077.1"/>
    </source>
</evidence>
<dbReference type="Proteomes" id="UP000199707">
    <property type="component" value="Unassembled WGS sequence"/>
</dbReference>
<dbReference type="EMBL" id="FMUB01000010">
    <property type="protein sequence ID" value="SCX29077.1"/>
    <property type="molecule type" value="Genomic_DNA"/>
</dbReference>
<proteinExistence type="predicted"/>